<name>A0ABT3CM78_9MYCO</name>
<comment type="caution">
    <text evidence="2">The sequence shown here is derived from an EMBL/GenBank/DDBJ whole genome shotgun (WGS) entry which is preliminary data.</text>
</comment>
<dbReference type="Proteomes" id="UP001526201">
    <property type="component" value="Unassembled WGS sequence"/>
</dbReference>
<dbReference type="PANTHER" id="PTHR48079:SF6">
    <property type="entry name" value="NAD(P)-BINDING DOMAIN-CONTAINING PROTEIN-RELATED"/>
    <property type="match status" value="1"/>
</dbReference>
<gene>
    <name evidence="2" type="ORF">H7J73_31800</name>
</gene>
<dbReference type="Pfam" id="PF11066">
    <property type="entry name" value="DUF2867"/>
    <property type="match status" value="1"/>
</dbReference>
<dbReference type="RefSeq" id="WP_264072026.1">
    <property type="nucleotide sequence ID" value="NZ_JACKTY010000051.1"/>
</dbReference>
<evidence type="ECO:0000313" key="2">
    <source>
        <dbReference type="EMBL" id="MCV7230601.1"/>
    </source>
</evidence>
<evidence type="ECO:0000259" key="1">
    <source>
        <dbReference type="Pfam" id="PF13460"/>
    </source>
</evidence>
<proteinExistence type="predicted"/>
<protein>
    <submittedName>
        <fullName evidence="2">DUF2867 domain-containing protein</fullName>
    </submittedName>
</protein>
<dbReference type="Pfam" id="PF13460">
    <property type="entry name" value="NAD_binding_10"/>
    <property type="match status" value="1"/>
</dbReference>
<sequence length="434" mass="47212">MRCLVTGSTGYIGSRLIPELLARGHEVRAMARTPDKLSDVPWRDDVEVARGDLTDPDSLTTAFDDCDVVFYLAHAMGTSDDFVAAERDAANNVVIAAKRAAVGRIVYLSGLHPSGVELSRHLQSRTAVGDILIDSGIETIVLQAGVVIGSGSASFEMIRHLTDRLPVMTTPKWVHNKIQPIAVRDVLHYLAEAATAAVPESRTWDIGGPDVMEYGDMMQIYANVAGLRRRRILVLPFLTPTIASWWVGLVTPIPAGLARPLVESLHVDAVADEHDIDTVIAAPPDGLTPYRESVELALDQHNRGQFSPTWDSPTPAGALPTDPAWSGEVVLTDTVSATTSTGPEQVFAAAARSDDGRWHVQSTDTNCSVRLRDRGRLPGDAWLDIRVSARENGGSDVHQQATLCPRGLAGRIYAVTVWPVRRNLLRRRVNRLLV</sequence>
<reference evidence="2 3" key="1">
    <citation type="journal article" date="2022" name="BMC Genomics">
        <title>Comparative genome analysis of mycobacteria focusing on tRNA and non-coding RNA.</title>
        <authorList>
            <person name="Behra P.R.K."/>
            <person name="Pettersson B.M.F."/>
            <person name="Ramesh M."/>
            <person name="Das S."/>
            <person name="Dasgupta S."/>
            <person name="Kirsebom L.A."/>
        </authorList>
    </citation>
    <scope>NUCLEOTIDE SEQUENCE [LARGE SCALE GENOMIC DNA]</scope>
    <source>
        <strain evidence="2 3">DSM 44078</strain>
    </source>
</reference>
<keyword evidence="3" id="KW-1185">Reference proteome</keyword>
<dbReference type="PANTHER" id="PTHR48079">
    <property type="entry name" value="PROTEIN YEEZ"/>
    <property type="match status" value="1"/>
</dbReference>
<dbReference type="InterPro" id="IPR021295">
    <property type="entry name" value="DUF2867"/>
</dbReference>
<accession>A0ABT3CM78</accession>
<dbReference type="SUPFAM" id="SSF51735">
    <property type="entry name" value="NAD(P)-binding Rossmann-fold domains"/>
    <property type="match status" value="1"/>
</dbReference>
<organism evidence="2 3">
    <name type="scientific">Mycolicibacterium komossense</name>
    <dbReference type="NCBI Taxonomy" id="1779"/>
    <lineage>
        <taxon>Bacteria</taxon>
        <taxon>Bacillati</taxon>
        <taxon>Actinomycetota</taxon>
        <taxon>Actinomycetes</taxon>
        <taxon>Mycobacteriales</taxon>
        <taxon>Mycobacteriaceae</taxon>
        <taxon>Mycolicibacterium</taxon>
    </lineage>
</organism>
<dbReference type="InterPro" id="IPR036291">
    <property type="entry name" value="NAD(P)-bd_dom_sf"/>
</dbReference>
<dbReference type="EMBL" id="JACKTY010000051">
    <property type="protein sequence ID" value="MCV7230601.1"/>
    <property type="molecule type" value="Genomic_DNA"/>
</dbReference>
<dbReference type="InterPro" id="IPR016040">
    <property type="entry name" value="NAD(P)-bd_dom"/>
</dbReference>
<feature type="domain" description="NAD(P)-binding" evidence="1">
    <location>
        <begin position="7"/>
        <end position="114"/>
    </location>
</feature>
<dbReference type="Gene3D" id="3.40.50.720">
    <property type="entry name" value="NAD(P)-binding Rossmann-like Domain"/>
    <property type="match status" value="1"/>
</dbReference>
<dbReference type="InterPro" id="IPR051783">
    <property type="entry name" value="NAD(P)-dependent_oxidoreduct"/>
</dbReference>
<evidence type="ECO:0000313" key="3">
    <source>
        <dbReference type="Proteomes" id="UP001526201"/>
    </source>
</evidence>